<evidence type="ECO:0000256" key="1">
    <source>
        <dbReference type="SAM" id="MobiDB-lite"/>
    </source>
</evidence>
<dbReference type="STRING" id="89524.SAMN05444370_105212"/>
<dbReference type="Pfam" id="PF06996">
    <property type="entry name" value="T6SS_TssG"/>
    <property type="match status" value="1"/>
</dbReference>
<accession>A0A1H4BHJ2</accession>
<name>A0A1H4BHJ2_9RHOB</name>
<proteinExistence type="predicted"/>
<dbReference type="EMBL" id="FNQM01000005">
    <property type="protein sequence ID" value="SEA47566.1"/>
    <property type="molecule type" value="Genomic_DNA"/>
</dbReference>
<dbReference type="PANTHER" id="PTHR35564:SF4">
    <property type="entry name" value="CYTOPLASMIC PROTEIN"/>
    <property type="match status" value="1"/>
</dbReference>
<gene>
    <name evidence="2" type="ORF">SAMN05444370_105212</name>
</gene>
<dbReference type="NCBIfam" id="TIGR03347">
    <property type="entry name" value="VI_chp_1"/>
    <property type="match status" value="1"/>
</dbReference>
<feature type="compositionally biased region" description="Low complexity" evidence="1">
    <location>
        <begin position="48"/>
        <end position="73"/>
    </location>
</feature>
<evidence type="ECO:0000313" key="3">
    <source>
        <dbReference type="Proteomes" id="UP000198703"/>
    </source>
</evidence>
<dbReference type="AlphaFoldDB" id="A0A1H4BHJ2"/>
<feature type="region of interest" description="Disordered" evidence="1">
    <location>
        <begin position="1"/>
        <end position="137"/>
    </location>
</feature>
<dbReference type="RefSeq" id="WP_139284038.1">
    <property type="nucleotide sequence ID" value="NZ_FNQM01000005.1"/>
</dbReference>
<dbReference type="OrthoDB" id="1523296at2"/>
<evidence type="ECO:0000313" key="2">
    <source>
        <dbReference type="EMBL" id="SEA47566.1"/>
    </source>
</evidence>
<sequence length="538" mass="56083">MSGAGENRPKGSRAGSEEEDPFAAAPGPEDGDDRDENPFDEASTGKVAAPQPGAKAGQAAGPADWLAAPAGDDAPFDEEPWPETTPPDEASHAESDSDARAPGPAADEPDEETSGGPAPSDAEAPDARARATAAARAPAPIPRTVIAFAAPGVIAAETPATVVEPAPVPAPEPEVEEVAPPGPASFHQVAAAIAEDPHGWEFGAAVRALQAARPDLPAVSRSGRIEEDAIRFGQPPSLRFESAEIRSAGWVNLPSGAAFQLSQIAIGPLGPKGSLPNHVTEDAMREEREGRRWLTGFLDIFTHRIAGLLFRAWALPRPAVMRDRPEADPWPRWVGSLFGAGPEPFRDRDALDDDAKRHMAGWLSMGRATAAGLSGVLGVVIGAPVKVEEFAPEWLAIPQEAQSRLAPPGEGGGRLGAELVLGRRFHSVQTRVRVRAGPLTLAQHRALLPGGERHAAARGAVLSLAGPTLGVDLQLALAAPEVPALKLDGALRLGWESWLGWRSSPLSVAWPGGAATGGRSAPHVEADELVLRMEYAAA</sequence>
<dbReference type="PANTHER" id="PTHR35564">
    <property type="match status" value="1"/>
</dbReference>
<feature type="compositionally biased region" description="Acidic residues" evidence="1">
    <location>
        <begin position="29"/>
        <end position="39"/>
    </location>
</feature>
<keyword evidence="3" id="KW-1185">Reference proteome</keyword>
<reference evidence="2 3" key="1">
    <citation type="submission" date="2016-10" db="EMBL/GenBank/DDBJ databases">
        <authorList>
            <person name="de Groot N.N."/>
        </authorList>
    </citation>
    <scope>NUCLEOTIDE SEQUENCE [LARGE SCALE GENOMIC DNA]</scope>
    <source>
        <strain evidence="2 3">DSM 15345</strain>
    </source>
</reference>
<dbReference type="Proteomes" id="UP000198703">
    <property type="component" value="Unassembled WGS sequence"/>
</dbReference>
<feature type="compositionally biased region" description="Basic and acidic residues" evidence="1">
    <location>
        <begin position="89"/>
        <end position="99"/>
    </location>
</feature>
<dbReference type="InterPro" id="IPR010732">
    <property type="entry name" value="T6SS_TssG-like"/>
</dbReference>
<protein>
    <submittedName>
        <fullName evidence="2">Type VI secretion protein, VC_A0111 family</fullName>
    </submittedName>
</protein>
<organism evidence="2 3">
    <name type="scientific">Rubrimonas cliftonensis</name>
    <dbReference type="NCBI Taxonomy" id="89524"/>
    <lineage>
        <taxon>Bacteria</taxon>
        <taxon>Pseudomonadati</taxon>
        <taxon>Pseudomonadota</taxon>
        <taxon>Alphaproteobacteria</taxon>
        <taxon>Rhodobacterales</taxon>
        <taxon>Paracoccaceae</taxon>
        <taxon>Rubrimonas</taxon>
    </lineage>
</organism>